<evidence type="ECO:0000313" key="3">
    <source>
        <dbReference type="Proteomes" id="UP000001075"/>
    </source>
</evidence>
<accession>G3H2A7</accession>
<feature type="compositionally biased region" description="Basic and acidic residues" evidence="1">
    <location>
        <begin position="28"/>
        <end position="41"/>
    </location>
</feature>
<gene>
    <name evidence="2" type="ORF">I79_004278</name>
</gene>
<reference evidence="3" key="1">
    <citation type="journal article" date="2011" name="Nat. Biotechnol.">
        <title>The genomic sequence of the Chinese hamster ovary (CHO)-K1 cell line.</title>
        <authorList>
            <person name="Xu X."/>
            <person name="Nagarajan H."/>
            <person name="Lewis N.E."/>
            <person name="Pan S."/>
            <person name="Cai Z."/>
            <person name="Liu X."/>
            <person name="Chen W."/>
            <person name="Xie M."/>
            <person name="Wang W."/>
            <person name="Hammond S."/>
            <person name="Andersen M.R."/>
            <person name="Neff N."/>
            <person name="Passarelli B."/>
            <person name="Koh W."/>
            <person name="Fan H.C."/>
            <person name="Wang J."/>
            <person name="Gui Y."/>
            <person name="Lee K.H."/>
            <person name="Betenbaugh M.J."/>
            <person name="Quake S.R."/>
            <person name="Famili I."/>
            <person name="Palsson B.O."/>
            <person name="Wang J."/>
        </authorList>
    </citation>
    <scope>NUCLEOTIDE SEQUENCE [LARGE SCALE GENOMIC DNA]</scope>
    <source>
        <strain evidence="3">CHO K1 cell line</strain>
    </source>
</reference>
<evidence type="ECO:0000313" key="2">
    <source>
        <dbReference type="EMBL" id="EGW07449.1"/>
    </source>
</evidence>
<name>G3H2A7_CRIGR</name>
<feature type="compositionally biased region" description="Low complexity" evidence="1">
    <location>
        <begin position="16"/>
        <end position="26"/>
    </location>
</feature>
<dbReference type="InParanoid" id="G3H2A7"/>
<sequence>MQNTNPPLGPNRRELSSITSSTSISSRMSREPGRERNEYSPRELLSSLVVTNRYERTHLWGWEDALR</sequence>
<dbReference type="Proteomes" id="UP000001075">
    <property type="component" value="Unassembled WGS sequence"/>
</dbReference>
<dbReference type="AlphaFoldDB" id="G3H2A7"/>
<dbReference type="EMBL" id="JH000113">
    <property type="protein sequence ID" value="EGW07449.1"/>
    <property type="molecule type" value="Genomic_DNA"/>
</dbReference>
<feature type="region of interest" description="Disordered" evidence="1">
    <location>
        <begin position="1"/>
        <end position="42"/>
    </location>
</feature>
<evidence type="ECO:0000256" key="1">
    <source>
        <dbReference type="SAM" id="MobiDB-lite"/>
    </source>
</evidence>
<organism evidence="2 3">
    <name type="scientific">Cricetulus griseus</name>
    <name type="common">Chinese hamster</name>
    <name type="synonym">Cricetulus barabensis griseus</name>
    <dbReference type="NCBI Taxonomy" id="10029"/>
    <lineage>
        <taxon>Eukaryota</taxon>
        <taxon>Metazoa</taxon>
        <taxon>Chordata</taxon>
        <taxon>Craniata</taxon>
        <taxon>Vertebrata</taxon>
        <taxon>Euteleostomi</taxon>
        <taxon>Mammalia</taxon>
        <taxon>Eutheria</taxon>
        <taxon>Euarchontoglires</taxon>
        <taxon>Glires</taxon>
        <taxon>Rodentia</taxon>
        <taxon>Myomorpha</taxon>
        <taxon>Muroidea</taxon>
        <taxon>Cricetidae</taxon>
        <taxon>Cricetinae</taxon>
        <taxon>Cricetulus</taxon>
    </lineage>
</organism>
<protein>
    <submittedName>
        <fullName evidence="2">Uncharacterized protein</fullName>
    </submittedName>
</protein>
<proteinExistence type="predicted"/>